<dbReference type="Pfam" id="PF02839">
    <property type="entry name" value="CBM_5_12"/>
    <property type="match status" value="2"/>
</dbReference>
<feature type="domain" description="Fibronectin type-III" evidence="3">
    <location>
        <begin position="633"/>
        <end position="721"/>
    </location>
</feature>
<dbReference type="InterPro" id="IPR036573">
    <property type="entry name" value="CBM_sf_5/12"/>
</dbReference>
<dbReference type="CDD" id="cd00063">
    <property type="entry name" value="FN3"/>
    <property type="match status" value="2"/>
</dbReference>
<dbReference type="SUPFAM" id="SSF51055">
    <property type="entry name" value="Carbohydrate binding domain"/>
    <property type="match status" value="2"/>
</dbReference>
<dbReference type="SMART" id="SM00495">
    <property type="entry name" value="ChtBD3"/>
    <property type="match status" value="2"/>
</dbReference>
<dbReference type="STRING" id="594679.SD28_03545"/>
<dbReference type="Gene3D" id="3.20.20.80">
    <property type="entry name" value="Glycosidases"/>
    <property type="match status" value="1"/>
</dbReference>
<keyword evidence="2" id="KW-0378">Hydrolase</keyword>
<dbReference type="PANTHER" id="PTHR46708:SF2">
    <property type="entry name" value="FIBRONECTIN TYPE-III DOMAIN-CONTAINING PROTEIN"/>
    <property type="match status" value="1"/>
</dbReference>
<reference evidence="4 5" key="1">
    <citation type="submission" date="2014-12" db="EMBL/GenBank/DDBJ databases">
        <title>Complete genome sequence of Francisella guanzhouensis strain 08HL01032 isolated from air-conditioning system in China.</title>
        <authorList>
            <person name="Svensson D."/>
            <person name="Ohrman C."/>
            <person name="Backman S."/>
            <person name="Karlsson E."/>
            <person name="Nilsson E."/>
            <person name="Bystrom M."/>
            <person name="Larkeryd A."/>
            <person name="Stenberg P."/>
            <person name="Scholtz H.C."/>
            <person name="Forsman M."/>
            <person name="Sjodin A."/>
        </authorList>
    </citation>
    <scope>NUCLEOTIDE SEQUENCE [LARGE SCALE GENOMIC DNA]</scope>
    <source>
        <strain evidence="4 5">08HL01032</strain>
    </source>
</reference>
<dbReference type="Proteomes" id="UP000031104">
    <property type="component" value="Chromosome"/>
</dbReference>
<dbReference type="InterPro" id="IPR013783">
    <property type="entry name" value="Ig-like_fold"/>
</dbReference>
<evidence type="ECO:0000259" key="3">
    <source>
        <dbReference type="PROSITE" id="PS50853"/>
    </source>
</evidence>
<dbReference type="GO" id="GO:0005576">
    <property type="term" value="C:extracellular region"/>
    <property type="evidence" value="ECO:0007669"/>
    <property type="project" value="InterPro"/>
</dbReference>
<dbReference type="HOGENOM" id="CLU_347421_0_0_6"/>
<dbReference type="SUPFAM" id="SSF51445">
    <property type="entry name" value="(Trans)glycosidases"/>
    <property type="match status" value="1"/>
</dbReference>
<dbReference type="CDD" id="cd12215">
    <property type="entry name" value="ChiC_BD"/>
    <property type="match status" value="2"/>
</dbReference>
<evidence type="ECO:0000256" key="1">
    <source>
        <dbReference type="ARBA" id="ARBA00022737"/>
    </source>
</evidence>
<dbReference type="Pfam" id="PF00041">
    <property type="entry name" value="fn3"/>
    <property type="match status" value="1"/>
</dbReference>
<dbReference type="KEGG" id="fgu:SD28_03545"/>
<dbReference type="InterPro" id="IPR017853">
    <property type="entry name" value="GH"/>
</dbReference>
<dbReference type="InterPro" id="IPR050991">
    <property type="entry name" value="ECM_Regulatory_Proteins"/>
</dbReference>
<keyword evidence="1" id="KW-0677">Repeat</keyword>
<proteinExistence type="predicted"/>
<evidence type="ECO:0000313" key="4">
    <source>
        <dbReference type="EMBL" id="AJC48776.1"/>
    </source>
</evidence>
<dbReference type="GO" id="GO:0005975">
    <property type="term" value="P:carbohydrate metabolic process"/>
    <property type="evidence" value="ECO:0007669"/>
    <property type="project" value="InterPro"/>
</dbReference>
<keyword evidence="5" id="KW-1185">Reference proteome</keyword>
<name>A0A0A8E9C6_9GAMM</name>
<dbReference type="Gene3D" id="2.60.40.10">
    <property type="entry name" value="Immunoglobulins"/>
    <property type="match status" value="2"/>
</dbReference>
<dbReference type="AlphaFoldDB" id="A0A0A8E9C6"/>
<dbReference type="PROSITE" id="PS50853">
    <property type="entry name" value="FN3"/>
    <property type="match status" value="1"/>
</dbReference>
<dbReference type="Gene3D" id="2.10.10.20">
    <property type="entry name" value="Carbohydrate-binding module superfamily 5/12"/>
    <property type="match status" value="2"/>
</dbReference>
<dbReference type="EMBL" id="CP010427">
    <property type="protein sequence ID" value="AJC48776.1"/>
    <property type="molecule type" value="Genomic_DNA"/>
</dbReference>
<accession>A0A0A8E9C6</accession>
<evidence type="ECO:0000313" key="5">
    <source>
        <dbReference type="Proteomes" id="UP000031104"/>
    </source>
</evidence>
<dbReference type="SUPFAM" id="SSF49265">
    <property type="entry name" value="Fibronectin type III"/>
    <property type="match status" value="1"/>
</dbReference>
<evidence type="ECO:0000256" key="2">
    <source>
        <dbReference type="ARBA" id="ARBA00022801"/>
    </source>
</evidence>
<dbReference type="SMART" id="SM00060">
    <property type="entry name" value="FN3"/>
    <property type="match status" value="2"/>
</dbReference>
<dbReference type="GO" id="GO:0004553">
    <property type="term" value="F:hydrolase activity, hydrolyzing O-glycosyl compounds"/>
    <property type="evidence" value="ECO:0007669"/>
    <property type="project" value="InterPro"/>
</dbReference>
<sequence length="812" mass="90300">MLVSFGISDAAAISNVLGEQEEPLVSAYYLGDSDSGSQWASLERFQTLANEVTEQGTNFNKLILSFVQPSLFYYQSGSLAGTGLFGYFIDRNWSSEKIINFQKDSKAREDFQRLKNIISQFERSGVHVYLAVGGWNFSCDPNLYTQSLNALGQQTPRANMCGPEDGLYDTFPNPIPENTQASAFENYKRGEFEDPASSQQANVAYENLVKLANDLGASGIDLDYEEFWHADLNSYSLSTLLNNKWQIKDFVKDGDISYQQFRDLMKSMGISNQLKNVNGQVQGEINTGNPGAMPETVDKFAAIIKTVHDNIQKINPDLKLSAALPAVGAVPTNVLAWSSSDHLKNGSPWYYGNLKGLMYNVAYKDESIAKDLDALSVMSYDLSKSDGQYLNGAQTLADQVKYYMDEYYHFLGAASDTSTKLNNQTIIPGTFDLDRKIQFGFEIGQPAYPTKETGNAFALSIDEMTEILKSEAQSGRSVGMIMWDLYKDQRYDKDYLNYWDSNWPTPKDVLQATCKAFNLGSNLAYNCDANVPDNKVSPSFGWESNLKATSIGQTTAEIFWVKPDIKDQASYTILLNNQKIAENVVDLNYSLSGLEKATKYNVTVIANIKGYESQSASISFNTEGQCQAKSLVWVYSPVVSSITTNSAKASWQAEVRDTYNEAISYGYKLKDAGGDVIFNGVGTSVEFVNLEANTNYTLIVTASAEGYDSISNSESFTTEQASENTWDSNKIYNKGDKVIYKGIEYTAKWWTQGDIPANGGPWEKPYVSGGEWNSKDIYTTGQTAKYQGHTYEAKWWTQGNTPSNGDPWKKVD</sequence>
<dbReference type="InterPro" id="IPR003610">
    <property type="entry name" value="CBM5/12"/>
</dbReference>
<dbReference type="InterPro" id="IPR036116">
    <property type="entry name" value="FN3_sf"/>
</dbReference>
<dbReference type="GO" id="GO:0030246">
    <property type="term" value="F:carbohydrate binding"/>
    <property type="evidence" value="ECO:0007669"/>
    <property type="project" value="InterPro"/>
</dbReference>
<gene>
    <name evidence="4" type="ORF">SD28_03545</name>
</gene>
<dbReference type="PANTHER" id="PTHR46708">
    <property type="entry name" value="TENASCIN"/>
    <property type="match status" value="1"/>
</dbReference>
<dbReference type="InterPro" id="IPR003961">
    <property type="entry name" value="FN3_dom"/>
</dbReference>
<protein>
    <recommendedName>
        <fullName evidence="3">Fibronectin type-III domain-containing protein</fullName>
    </recommendedName>
</protein>
<organism evidence="4 5">
    <name type="scientific">Allofrancisella guangzhouensis</name>
    <dbReference type="NCBI Taxonomy" id="594679"/>
    <lineage>
        <taxon>Bacteria</taxon>
        <taxon>Pseudomonadati</taxon>
        <taxon>Pseudomonadota</taxon>
        <taxon>Gammaproteobacteria</taxon>
        <taxon>Thiotrichales</taxon>
        <taxon>Francisellaceae</taxon>
        <taxon>Allofrancisella</taxon>
    </lineage>
</organism>